<dbReference type="AlphaFoldDB" id="A0A1I6A695"/>
<sequence>MSLHQTPLMLDPRAVYAAALPAMGPLPDTALRLSDMARDIGACDAAMAEELRHEPGLDAKGCGAYLVNRLGYDIGRALAGLDLSGHDLSPLDPDTTGVTSALATGEEAGEMYQYLDTGVTLAPCCPSAALDPAELARLYEALFTPTVLGVSAACKLSQGALWRLVTDGISAAYLNLGEEAGEVRAAVARAEAILKQRGTRLFAKQLNFLEVTLPAAENPLGEEIVETFRERAGCCRYYMTYRSDGDYCGSCVHRKDRPERFRLSMLHRARLAAGLPGIF</sequence>
<dbReference type="RefSeq" id="WP_093014933.1">
    <property type="nucleotide sequence ID" value="NZ_FOXV01000015.1"/>
</dbReference>
<evidence type="ECO:0000313" key="1">
    <source>
        <dbReference type="EMBL" id="SFQ64143.1"/>
    </source>
</evidence>
<dbReference type="Proteomes" id="UP000243106">
    <property type="component" value="Unassembled WGS sequence"/>
</dbReference>
<protein>
    <recommendedName>
        <fullName evidence="3">FhuF 2Fe-2S C-terminal domain-containing protein</fullName>
    </recommendedName>
</protein>
<reference evidence="2" key="1">
    <citation type="submission" date="2016-10" db="EMBL/GenBank/DDBJ databases">
        <authorList>
            <person name="Varghese N."/>
            <person name="Submissions S."/>
        </authorList>
    </citation>
    <scope>NUCLEOTIDE SEQUENCE [LARGE SCALE GENOMIC DNA]</scope>
    <source>
        <strain evidence="2">JCM 10271</strain>
    </source>
</reference>
<evidence type="ECO:0008006" key="3">
    <source>
        <dbReference type="Google" id="ProtNLM"/>
    </source>
</evidence>
<dbReference type="STRING" id="93684.SAMN05421853_11536"/>
<evidence type="ECO:0000313" key="2">
    <source>
        <dbReference type="Proteomes" id="UP000243106"/>
    </source>
</evidence>
<dbReference type="EMBL" id="FOXV01000015">
    <property type="protein sequence ID" value="SFQ64143.1"/>
    <property type="molecule type" value="Genomic_DNA"/>
</dbReference>
<name>A0A1I6A695_9RHOB</name>
<organism evidence="1 2">
    <name type="scientific">Roseivivax halotolerans</name>
    <dbReference type="NCBI Taxonomy" id="93684"/>
    <lineage>
        <taxon>Bacteria</taxon>
        <taxon>Pseudomonadati</taxon>
        <taxon>Pseudomonadota</taxon>
        <taxon>Alphaproteobacteria</taxon>
        <taxon>Rhodobacterales</taxon>
        <taxon>Roseobacteraceae</taxon>
        <taxon>Roseivivax</taxon>
    </lineage>
</organism>
<keyword evidence="2" id="KW-1185">Reference proteome</keyword>
<proteinExistence type="predicted"/>
<gene>
    <name evidence="1" type="ORF">SAMN05421853_11536</name>
</gene>
<accession>A0A1I6A695</accession>